<protein>
    <submittedName>
        <fullName evidence="3">Transcriptional regulator</fullName>
    </submittedName>
</protein>
<name>A0ABX3I0S0_9BACI</name>
<dbReference type="PANTHER" id="PTHR46558:SF13">
    <property type="entry name" value="HTH-TYPE TRANSCRIPTIONAL REGULATOR IMMR"/>
    <property type="match status" value="1"/>
</dbReference>
<keyword evidence="1" id="KW-0238">DNA-binding</keyword>
<reference evidence="3 4" key="1">
    <citation type="submission" date="2016-12" db="EMBL/GenBank/DDBJ databases">
        <title>Bacillus phylogenomics.</title>
        <authorList>
            <person name="Dunlap C."/>
        </authorList>
    </citation>
    <scope>NUCLEOTIDE SEQUENCE [LARGE SCALE GENOMIC DNA]</scope>
    <source>
        <strain evidence="3 4">NRRL B-41327</strain>
    </source>
</reference>
<evidence type="ECO:0000256" key="1">
    <source>
        <dbReference type="ARBA" id="ARBA00023125"/>
    </source>
</evidence>
<dbReference type="PANTHER" id="PTHR46558">
    <property type="entry name" value="TRACRIPTIONAL REGULATORY PROTEIN-RELATED-RELATED"/>
    <property type="match status" value="1"/>
</dbReference>
<dbReference type="Pfam" id="PF01381">
    <property type="entry name" value="HTH_3"/>
    <property type="match status" value="1"/>
</dbReference>
<dbReference type="CDD" id="cd00093">
    <property type="entry name" value="HTH_XRE"/>
    <property type="match status" value="1"/>
</dbReference>
<dbReference type="Gene3D" id="1.10.260.40">
    <property type="entry name" value="lambda repressor-like DNA-binding domains"/>
    <property type="match status" value="1"/>
</dbReference>
<gene>
    <name evidence="3" type="ORF">BTA31_15200</name>
</gene>
<comment type="caution">
    <text evidence="3">The sequence shown here is derived from an EMBL/GenBank/DDBJ whole genome shotgun (WGS) entry which is preliminary data.</text>
</comment>
<dbReference type="PROSITE" id="PS50943">
    <property type="entry name" value="HTH_CROC1"/>
    <property type="match status" value="1"/>
</dbReference>
<evidence type="ECO:0000313" key="3">
    <source>
        <dbReference type="EMBL" id="OMI26169.1"/>
    </source>
</evidence>
<keyword evidence="4" id="KW-1185">Reference proteome</keyword>
<dbReference type="RefSeq" id="WP_076792964.1">
    <property type="nucleotide sequence ID" value="NZ_JALARK010000001.1"/>
</dbReference>
<dbReference type="InterPro" id="IPR010982">
    <property type="entry name" value="Lambda_DNA-bd_dom_sf"/>
</dbReference>
<dbReference type="SUPFAM" id="SSF47413">
    <property type="entry name" value="lambda repressor-like DNA-binding domains"/>
    <property type="match status" value="1"/>
</dbReference>
<evidence type="ECO:0000313" key="4">
    <source>
        <dbReference type="Proteomes" id="UP000187046"/>
    </source>
</evidence>
<dbReference type="InterPro" id="IPR001387">
    <property type="entry name" value="Cro/C1-type_HTH"/>
</dbReference>
<dbReference type="SMART" id="SM00530">
    <property type="entry name" value="HTH_XRE"/>
    <property type="match status" value="1"/>
</dbReference>
<dbReference type="EMBL" id="MRBL01000017">
    <property type="protein sequence ID" value="OMI26169.1"/>
    <property type="molecule type" value="Genomic_DNA"/>
</dbReference>
<dbReference type="GeneID" id="56669937"/>
<sequence>MTLGERLKKARIRTGLNQKEAAEKVNSTEKTISNYERNYRTPDPETLRKLSEVYDVSTDYLLGRKPHTPSKLDETVNEALEELRNEETLLFMKNDEDIDEETARLIKQALINGIKYVDAMKKKE</sequence>
<feature type="domain" description="HTH cro/C1-type" evidence="2">
    <location>
        <begin position="7"/>
        <end position="61"/>
    </location>
</feature>
<evidence type="ECO:0000259" key="2">
    <source>
        <dbReference type="PROSITE" id="PS50943"/>
    </source>
</evidence>
<dbReference type="Proteomes" id="UP000187046">
    <property type="component" value="Unassembled WGS sequence"/>
</dbReference>
<organism evidence="3 4">
    <name type="scientific">Bacillus haynesii</name>
    <dbReference type="NCBI Taxonomy" id="1925021"/>
    <lineage>
        <taxon>Bacteria</taxon>
        <taxon>Bacillati</taxon>
        <taxon>Bacillota</taxon>
        <taxon>Bacilli</taxon>
        <taxon>Bacillales</taxon>
        <taxon>Bacillaceae</taxon>
        <taxon>Bacillus</taxon>
    </lineage>
</organism>
<accession>A0ABX3I0S0</accession>
<proteinExistence type="predicted"/>